<comment type="caution">
    <text evidence="1">The sequence shown here is derived from an EMBL/GenBank/DDBJ whole genome shotgun (WGS) entry which is preliminary data.</text>
</comment>
<dbReference type="EMBL" id="SORX01000003">
    <property type="protein sequence ID" value="TFE02344.1"/>
    <property type="molecule type" value="Genomic_DNA"/>
</dbReference>
<sequence>MQYIYHMVPKSMYGETLIPLNKMQDHNKTLYTLHSRKYFDHPDRAKLLGRRIPHLNCLWNDVVFFLPMHPNYLYEALKKAGMDIPDNIRFFRIPITALSKNQSVIYTYNAKDYQGPTAEIRPEEVEFLKLDHYQELTELPEDTLNYFKEQDSKERRFGLFHFVPHVMSHGMVDVSKAEVIEWSERTPDIL</sequence>
<gene>
    <name evidence="1" type="ORF">E2626_07130</name>
</gene>
<evidence type="ECO:0000313" key="2">
    <source>
        <dbReference type="Proteomes" id="UP000297776"/>
    </source>
</evidence>
<organism evidence="1 2">
    <name type="scientific">Jeotgalibacillus salarius</name>
    <dbReference type="NCBI Taxonomy" id="546023"/>
    <lineage>
        <taxon>Bacteria</taxon>
        <taxon>Bacillati</taxon>
        <taxon>Bacillota</taxon>
        <taxon>Bacilli</taxon>
        <taxon>Bacillales</taxon>
        <taxon>Caryophanaceae</taxon>
        <taxon>Jeotgalibacillus</taxon>
    </lineage>
</organism>
<proteinExistence type="predicted"/>
<dbReference type="RefSeq" id="WP_134381044.1">
    <property type="nucleotide sequence ID" value="NZ_SORX01000003.1"/>
</dbReference>
<dbReference type="Proteomes" id="UP000297776">
    <property type="component" value="Unassembled WGS sequence"/>
</dbReference>
<keyword evidence="2" id="KW-1185">Reference proteome</keyword>
<accession>A0A4Y8LHX8</accession>
<name>A0A4Y8LHX8_9BACL</name>
<dbReference type="AlphaFoldDB" id="A0A4Y8LHX8"/>
<dbReference type="OrthoDB" id="5295961at2"/>
<reference evidence="1 2" key="1">
    <citation type="submission" date="2019-03" db="EMBL/GenBank/DDBJ databases">
        <authorList>
            <person name="Yang Y."/>
        </authorList>
    </citation>
    <scope>NUCLEOTIDE SEQUENCE [LARGE SCALE GENOMIC DNA]</scope>
    <source>
        <strain evidence="1 2">ASL-1</strain>
    </source>
</reference>
<protein>
    <submittedName>
        <fullName evidence="1">Group-specific protein</fullName>
    </submittedName>
</protein>
<evidence type="ECO:0000313" key="1">
    <source>
        <dbReference type="EMBL" id="TFE02344.1"/>
    </source>
</evidence>